<feature type="transmembrane region" description="Helical" evidence="1">
    <location>
        <begin position="202"/>
        <end position="221"/>
    </location>
</feature>
<dbReference type="OrthoDB" id="9784784at2"/>
<feature type="transmembrane region" description="Helical" evidence="1">
    <location>
        <begin position="149"/>
        <end position="169"/>
    </location>
</feature>
<reference evidence="2 3" key="1">
    <citation type="submission" date="2018-12" db="EMBL/GenBank/DDBJ databases">
        <authorList>
            <person name="Sun L."/>
            <person name="Chen Z."/>
        </authorList>
    </citation>
    <scope>NUCLEOTIDE SEQUENCE [LARGE SCALE GENOMIC DNA]</scope>
    <source>
        <strain evidence="2 3">DSM 15890</strain>
    </source>
</reference>
<keyword evidence="1" id="KW-0472">Membrane</keyword>
<protein>
    <submittedName>
        <fullName evidence="2">ABC transporter permease</fullName>
    </submittedName>
</protein>
<dbReference type="Pfam" id="PF12730">
    <property type="entry name" value="ABC2_membrane_4"/>
    <property type="match status" value="1"/>
</dbReference>
<comment type="caution">
    <text evidence="2">The sequence shown here is derived from an EMBL/GenBank/DDBJ whole genome shotgun (WGS) entry which is preliminary data.</text>
</comment>
<dbReference type="AlphaFoldDB" id="A0A433YFK2"/>
<keyword evidence="1" id="KW-1133">Transmembrane helix</keyword>
<dbReference type="EMBL" id="RZNY01000001">
    <property type="protein sequence ID" value="RUT48664.1"/>
    <property type="molecule type" value="Genomic_DNA"/>
</dbReference>
<feature type="transmembrane region" description="Helical" evidence="1">
    <location>
        <begin position="20"/>
        <end position="41"/>
    </location>
</feature>
<feature type="transmembrane region" description="Helical" evidence="1">
    <location>
        <begin position="53"/>
        <end position="78"/>
    </location>
</feature>
<feature type="transmembrane region" description="Helical" evidence="1">
    <location>
        <begin position="99"/>
        <end position="129"/>
    </location>
</feature>
<accession>A0A433YFK2</accession>
<gene>
    <name evidence="2" type="ORF">EJP82_01625</name>
</gene>
<name>A0A433YFK2_9BACL</name>
<evidence type="ECO:0000256" key="1">
    <source>
        <dbReference type="SAM" id="Phobius"/>
    </source>
</evidence>
<dbReference type="RefSeq" id="WP_127190257.1">
    <property type="nucleotide sequence ID" value="NZ_RZNY01000001.1"/>
</dbReference>
<evidence type="ECO:0000313" key="2">
    <source>
        <dbReference type="EMBL" id="RUT48664.1"/>
    </source>
</evidence>
<proteinExistence type="predicted"/>
<sequence>MLKLIQLEMKKYRFAGIIRAAFIANLCMFVLIAAINISSIGAEIPELATFEDILVIIDTLVRATFIIFAGVLLSKLIIDEFKSQSITVLFMYPINRKKLIIAKLLIVITFTFMAIILSVLFLTCAIFLLDQFIDAVPGTLTLEMVIKHGTSFVTGGLAASFMSLIPLYFGLRKQSTVSTLVASIIIVLLVCSNNGGFSLNEIIIVPIILACIGALVAYLAIRNIEHVDLISKSGS</sequence>
<keyword evidence="3" id="KW-1185">Reference proteome</keyword>
<dbReference type="Proteomes" id="UP000279446">
    <property type="component" value="Unassembled WGS sequence"/>
</dbReference>
<organism evidence="2 3">
    <name type="scientific">Paenibacillus anaericanus</name>
    <dbReference type="NCBI Taxonomy" id="170367"/>
    <lineage>
        <taxon>Bacteria</taxon>
        <taxon>Bacillati</taxon>
        <taxon>Bacillota</taxon>
        <taxon>Bacilli</taxon>
        <taxon>Bacillales</taxon>
        <taxon>Paenibacillaceae</taxon>
        <taxon>Paenibacillus</taxon>
    </lineage>
</organism>
<feature type="transmembrane region" description="Helical" evidence="1">
    <location>
        <begin position="176"/>
        <end position="196"/>
    </location>
</feature>
<evidence type="ECO:0000313" key="3">
    <source>
        <dbReference type="Proteomes" id="UP000279446"/>
    </source>
</evidence>
<keyword evidence="1" id="KW-0812">Transmembrane</keyword>